<dbReference type="InterPro" id="IPR036291">
    <property type="entry name" value="NAD(P)-bd_dom_sf"/>
</dbReference>
<gene>
    <name evidence="2" type="ORF">Pa4123_15850</name>
</gene>
<dbReference type="InterPro" id="IPR051783">
    <property type="entry name" value="NAD(P)-dependent_oxidoreduct"/>
</dbReference>
<feature type="domain" description="NAD-dependent epimerase/dehydratase" evidence="1">
    <location>
        <begin position="3"/>
        <end position="201"/>
    </location>
</feature>
<dbReference type="PANTHER" id="PTHR48079">
    <property type="entry name" value="PROTEIN YEEZ"/>
    <property type="match status" value="1"/>
</dbReference>
<protein>
    <recommendedName>
        <fullName evidence="1">NAD-dependent epimerase/dehydratase domain-containing protein</fullName>
    </recommendedName>
</protein>
<proteinExistence type="predicted"/>
<dbReference type="Gene3D" id="3.40.50.720">
    <property type="entry name" value="NAD(P)-binding Rossmann-like Domain"/>
    <property type="match status" value="1"/>
</dbReference>
<keyword evidence="3" id="KW-1185">Reference proteome</keyword>
<organism evidence="2 3">
    <name type="scientific">Phytohabitans aurantiacus</name>
    <dbReference type="NCBI Taxonomy" id="3016789"/>
    <lineage>
        <taxon>Bacteria</taxon>
        <taxon>Bacillati</taxon>
        <taxon>Actinomycetota</taxon>
        <taxon>Actinomycetes</taxon>
        <taxon>Micromonosporales</taxon>
        <taxon>Micromonosporaceae</taxon>
    </lineage>
</organism>
<evidence type="ECO:0000313" key="2">
    <source>
        <dbReference type="EMBL" id="GLH96311.1"/>
    </source>
</evidence>
<dbReference type="RefSeq" id="WP_281893503.1">
    <property type="nucleotide sequence ID" value="NZ_BSDI01000007.1"/>
</dbReference>
<name>A0ABQ5QNR4_9ACTN</name>
<dbReference type="Pfam" id="PF01370">
    <property type="entry name" value="Epimerase"/>
    <property type="match status" value="1"/>
</dbReference>
<dbReference type="Proteomes" id="UP001144280">
    <property type="component" value="Unassembled WGS sequence"/>
</dbReference>
<dbReference type="SUPFAM" id="SSF51735">
    <property type="entry name" value="NAD(P)-binding Rossmann-fold domains"/>
    <property type="match status" value="1"/>
</dbReference>
<accession>A0ABQ5QNR4</accession>
<sequence length="289" mass="29816">MKVLVLGATGYVGAAVADHLADAGHEVVELSRTARPERPRQQRIADLADPRALTAAVTADIDAVVHAATPTGDAGTDAAAVDALTAPLRGTGRPFLYTSGIWVLGPTGSDPVDETTPTNPIPIVGYRPAIERQALAAHEHGVRSIVIRPGIVHGRGGGIPALLVDLARQHGAPRYVGDKQVRWPAVHVDDLADLFVLALERAPGGSIWHGVAEPAVSVVDLAAAAGSAAGLTASPQAWPVEQASAALGAPFAAALALSQHISGDLARDKLAWKPDRVDAVTDLRAGSYR</sequence>
<comment type="caution">
    <text evidence="2">The sequence shown here is derived from an EMBL/GenBank/DDBJ whole genome shotgun (WGS) entry which is preliminary data.</text>
</comment>
<dbReference type="EMBL" id="BSDI01000007">
    <property type="protein sequence ID" value="GLH96311.1"/>
    <property type="molecule type" value="Genomic_DNA"/>
</dbReference>
<reference evidence="2" key="1">
    <citation type="submission" date="2022-12" db="EMBL/GenBank/DDBJ databases">
        <title>New Phytohabitans aurantiacus sp. RD004123 nov., an actinomycete isolated from soil.</title>
        <authorList>
            <person name="Triningsih D.W."/>
            <person name="Harunari E."/>
            <person name="Igarashi Y."/>
        </authorList>
    </citation>
    <scope>NUCLEOTIDE SEQUENCE</scope>
    <source>
        <strain evidence="2">RD004123</strain>
    </source>
</reference>
<evidence type="ECO:0000259" key="1">
    <source>
        <dbReference type="Pfam" id="PF01370"/>
    </source>
</evidence>
<dbReference type="InterPro" id="IPR001509">
    <property type="entry name" value="Epimerase_deHydtase"/>
</dbReference>
<evidence type="ECO:0000313" key="3">
    <source>
        <dbReference type="Proteomes" id="UP001144280"/>
    </source>
</evidence>
<dbReference type="PANTHER" id="PTHR48079:SF6">
    <property type="entry name" value="NAD(P)-BINDING DOMAIN-CONTAINING PROTEIN-RELATED"/>
    <property type="match status" value="1"/>
</dbReference>